<dbReference type="NCBIfam" id="NF040535">
    <property type="entry name" value="LiaF_C_term"/>
    <property type="match status" value="1"/>
</dbReference>
<accession>A0A917G101</accession>
<feature type="transmembrane region" description="Helical" evidence="1">
    <location>
        <begin position="51"/>
        <end position="84"/>
    </location>
</feature>
<reference evidence="3" key="1">
    <citation type="journal article" date="2014" name="Int. J. Syst. Evol. Microbiol.">
        <title>Complete genome sequence of Corynebacterium casei LMG S-19264T (=DSM 44701T), isolated from a smear-ripened cheese.</title>
        <authorList>
            <consortium name="US DOE Joint Genome Institute (JGI-PGF)"/>
            <person name="Walter F."/>
            <person name="Albersmeier A."/>
            <person name="Kalinowski J."/>
            <person name="Ruckert C."/>
        </authorList>
    </citation>
    <scope>NUCLEOTIDE SEQUENCE</scope>
    <source>
        <strain evidence="3">CGMCC 1.15760</strain>
    </source>
</reference>
<dbReference type="InterPro" id="IPR016975">
    <property type="entry name" value="Cell_wall_LiaF"/>
</dbReference>
<dbReference type="AlphaFoldDB" id="A0A917G101"/>
<reference evidence="3" key="2">
    <citation type="submission" date="2020-09" db="EMBL/GenBank/DDBJ databases">
        <authorList>
            <person name="Sun Q."/>
            <person name="Zhou Y."/>
        </authorList>
    </citation>
    <scope>NUCLEOTIDE SEQUENCE</scope>
    <source>
        <strain evidence="3">CGMCC 1.15760</strain>
    </source>
</reference>
<gene>
    <name evidence="3" type="ORF">GCM10007425_09170</name>
</gene>
<comment type="caution">
    <text evidence="3">The sequence shown here is derived from an EMBL/GenBank/DDBJ whole genome shotgun (WGS) entry which is preliminary data.</text>
</comment>
<evidence type="ECO:0000256" key="1">
    <source>
        <dbReference type="SAM" id="Phobius"/>
    </source>
</evidence>
<evidence type="ECO:0000313" key="3">
    <source>
        <dbReference type="EMBL" id="GGG16977.1"/>
    </source>
</evidence>
<dbReference type="InterPro" id="IPR047793">
    <property type="entry name" value="LiaF_C"/>
</dbReference>
<name>A0A917G101_9BACI</name>
<proteinExistence type="predicted"/>
<dbReference type="EMBL" id="BMJT01000003">
    <property type="protein sequence ID" value="GGG16977.1"/>
    <property type="molecule type" value="Genomic_DNA"/>
</dbReference>
<keyword evidence="1" id="KW-0472">Membrane</keyword>
<evidence type="ECO:0000313" key="4">
    <source>
        <dbReference type="Proteomes" id="UP000616608"/>
    </source>
</evidence>
<feature type="transmembrane region" description="Helical" evidence="1">
    <location>
        <begin position="12"/>
        <end position="45"/>
    </location>
</feature>
<dbReference type="GO" id="GO:0016020">
    <property type="term" value="C:membrane"/>
    <property type="evidence" value="ECO:0007669"/>
    <property type="project" value="InterPro"/>
</dbReference>
<dbReference type="InterPro" id="IPR024425">
    <property type="entry name" value="LiaF-like_C"/>
</dbReference>
<sequence length="221" mass="25575">MRLFSTKQAQWLVGIFLSALIIEAITFHFFSLFYFLAGVILLYFGFKYKKTSFYVVSCIFLLIAFVSLITLRIAIVAMAVYYIYHYYKKDKTYTLQTDHDLFVQHKRFIGTDETTESYAWKDVNIQRLAGIITIDATQTVLPRRTSVITARQLIGNVHIILPYDTPYRLVYTTVYGVATLPHDTKLLKNETLYHQEEDLAAVREIVIHVTTGLGDLEVSYQ</sequence>
<keyword evidence="1" id="KW-0812">Transmembrane</keyword>
<evidence type="ECO:0000259" key="2">
    <source>
        <dbReference type="Pfam" id="PF09922"/>
    </source>
</evidence>
<keyword evidence="1" id="KW-1133">Transmembrane helix</keyword>
<dbReference type="RefSeq" id="WP_188613853.1">
    <property type="nucleotide sequence ID" value="NZ_BMJT01000003.1"/>
</dbReference>
<organism evidence="3 4">
    <name type="scientific">Lysinibacillus alkalisoli</name>
    <dbReference type="NCBI Taxonomy" id="1911548"/>
    <lineage>
        <taxon>Bacteria</taxon>
        <taxon>Bacillati</taxon>
        <taxon>Bacillota</taxon>
        <taxon>Bacilli</taxon>
        <taxon>Bacillales</taxon>
        <taxon>Bacillaceae</taxon>
        <taxon>Lysinibacillus</taxon>
    </lineage>
</organism>
<dbReference type="PIRSF" id="PIRSF031509">
    <property type="entry name" value="Cell_wall_LiaF/YvqF"/>
    <property type="match status" value="1"/>
</dbReference>
<keyword evidence="4" id="KW-1185">Reference proteome</keyword>
<feature type="domain" description="Cell wall-active antibiotics response LiaF-like C-terminal" evidence="2">
    <location>
        <begin position="109"/>
        <end position="218"/>
    </location>
</feature>
<protein>
    <recommendedName>
        <fullName evidence="2">Cell wall-active antibiotics response LiaF-like C-terminal domain-containing protein</fullName>
    </recommendedName>
</protein>
<dbReference type="Pfam" id="PF09922">
    <property type="entry name" value="LiaF-like_C"/>
    <property type="match status" value="1"/>
</dbReference>
<dbReference type="Proteomes" id="UP000616608">
    <property type="component" value="Unassembled WGS sequence"/>
</dbReference>